<dbReference type="Proteomes" id="UP000194450">
    <property type="component" value="Unassembled WGS sequence"/>
</dbReference>
<keyword evidence="3 5" id="KW-1133">Transmembrane helix</keyword>
<evidence type="ECO:0000259" key="7">
    <source>
        <dbReference type="Pfam" id="PF04138"/>
    </source>
</evidence>
<dbReference type="SUPFAM" id="SSF53448">
    <property type="entry name" value="Nucleotide-diphospho-sugar transferases"/>
    <property type="match status" value="1"/>
</dbReference>
<gene>
    <name evidence="8" type="ORF">SAMN06297229_1130</name>
</gene>
<dbReference type="PANTHER" id="PTHR10859:SF114">
    <property type="entry name" value="DOLICHOL-PHOSPHATE MANNOSYLTRANSFERASE"/>
    <property type="match status" value="1"/>
</dbReference>
<dbReference type="InterPro" id="IPR007267">
    <property type="entry name" value="GtrA_DPMS_TM"/>
</dbReference>
<accession>A0A1Y6EX93</accession>
<keyword evidence="4 5" id="KW-0472">Membrane</keyword>
<dbReference type="AlphaFoldDB" id="A0A1Y6EX93"/>
<feature type="transmembrane region" description="Helical" evidence="5">
    <location>
        <begin position="304"/>
        <end position="321"/>
    </location>
</feature>
<dbReference type="PANTHER" id="PTHR10859">
    <property type="entry name" value="GLYCOSYL TRANSFERASE"/>
    <property type="match status" value="1"/>
</dbReference>
<dbReference type="InterPro" id="IPR001173">
    <property type="entry name" value="Glyco_trans_2-like"/>
</dbReference>
<dbReference type="Pfam" id="PF04138">
    <property type="entry name" value="GtrA_DPMS_TM"/>
    <property type="match status" value="1"/>
</dbReference>
<name>A0A1Y6EX93_9GAMM</name>
<dbReference type="Pfam" id="PF00535">
    <property type="entry name" value="Glycos_transf_2"/>
    <property type="match status" value="1"/>
</dbReference>
<reference evidence="9" key="1">
    <citation type="submission" date="2017-04" db="EMBL/GenBank/DDBJ databases">
        <authorList>
            <person name="Varghese N."/>
            <person name="Submissions S."/>
        </authorList>
    </citation>
    <scope>NUCLEOTIDE SEQUENCE [LARGE SCALE GENOMIC DNA]</scope>
</reference>
<dbReference type="EMBL" id="FXWH01000001">
    <property type="protein sequence ID" value="SMQ64893.1"/>
    <property type="molecule type" value="Genomic_DNA"/>
</dbReference>
<evidence type="ECO:0000259" key="6">
    <source>
        <dbReference type="Pfam" id="PF00535"/>
    </source>
</evidence>
<dbReference type="Gene3D" id="3.90.550.10">
    <property type="entry name" value="Spore Coat Polysaccharide Biosynthesis Protein SpsA, Chain A"/>
    <property type="match status" value="1"/>
</dbReference>
<feature type="transmembrane region" description="Helical" evidence="5">
    <location>
        <begin position="242"/>
        <end position="264"/>
    </location>
</feature>
<feature type="domain" description="Glycosyltransferase 2-like" evidence="6">
    <location>
        <begin position="17"/>
        <end position="149"/>
    </location>
</feature>
<evidence type="ECO:0000256" key="3">
    <source>
        <dbReference type="ARBA" id="ARBA00022989"/>
    </source>
</evidence>
<evidence type="ECO:0000313" key="8">
    <source>
        <dbReference type="EMBL" id="SMQ64893.1"/>
    </source>
</evidence>
<proteinExistence type="predicted"/>
<evidence type="ECO:0000256" key="4">
    <source>
        <dbReference type="ARBA" id="ARBA00023136"/>
    </source>
</evidence>
<dbReference type="GO" id="GO:0016740">
    <property type="term" value="F:transferase activity"/>
    <property type="evidence" value="ECO:0007669"/>
    <property type="project" value="UniProtKB-KW"/>
</dbReference>
<protein>
    <submittedName>
        <fullName evidence="8">Glycosyltransferase involved in cell wall bisynthesis</fullName>
    </submittedName>
</protein>
<keyword evidence="9" id="KW-1185">Reference proteome</keyword>
<keyword evidence="2 5" id="KW-0812">Transmembrane</keyword>
<feature type="transmembrane region" description="Helical" evidence="5">
    <location>
        <begin position="270"/>
        <end position="288"/>
    </location>
</feature>
<dbReference type="GO" id="GO:0006487">
    <property type="term" value="P:protein N-linked glycosylation"/>
    <property type="evidence" value="ECO:0007669"/>
    <property type="project" value="TreeGrafter"/>
</dbReference>
<feature type="domain" description="GtrA/DPMS transmembrane" evidence="7">
    <location>
        <begin position="244"/>
        <end position="356"/>
    </location>
</feature>
<dbReference type="GO" id="GO:0000271">
    <property type="term" value="P:polysaccharide biosynthetic process"/>
    <property type="evidence" value="ECO:0007669"/>
    <property type="project" value="InterPro"/>
</dbReference>
<dbReference type="CDD" id="cd04179">
    <property type="entry name" value="DPM_DPG-synthase_like"/>
    <property type="match status" value="1"/>
</dbReference>
<evidence type="ECO:0000256" key="2">
    <source>
        <dbReference type="ARBA" id="ARBA00022692"/>
    </source>
</evidence>
<dbReference type="GO" id="GO:0016020">
    <property type="term" value="C:membrane"/>
    <property type="evidence" value="ECO:0007669"/>
    <property type="project" value="UniProtKB-SubCell"/>
</dbReference>
<organism evidence="8 9">
    <name type="scientific">Pseudidiomarina planktonica</name>
    <dbReference type="NCBI Taxonomy" id="1323738"/>
    <lineage>
        <taxon>Bacteria</taxon>
        <taxon>Pseudomonadati</taxon>
        <taxon>Pseudomonadota</taxon>
        <taxon>Gammaproteobacteria</taxon>
        <taxon>Alteromonadales</taxon>
        <taxon>Idiomarinaceae</taxon>
        <taxon>Pseudidiomarina</taxon>
    </lineage>
</organism>
<keyword evidence="8" id="KW-0808">Transferase</keyword>
<sequence>MMTANLPQRCDSIAPVIVIPALDPDHKLPELIAALRNDNPQNKRFSHIVVIDDGSDETAQEVFNQLAQLNDVIVLHHQSNQGKGAALKTGFNWVLEHCADTNVGVVTADADGQHLAEDILSIASNLMTSTNRLWLGCREFQESKVPLRSKIGNVCTLWLFRLFTGEYIRDTQTGLRGIPRSYLTKLKDFSSCGYEFELDMLLNAKRSGIAIATQSITTVYEDDNARSHYRPIIDSVKIYQRFFKFAGVGILSAGLDYGVFAAYFWLTEDLLWAIVCARVVSGIFNFSLNKQFVFSSKDRVMPELAKYVSLAGVLILANYVITESLRYLNVTPYIGKPIAELGIFLLSYGGQRRFVFKDS</sequence>
<evidence type="ECO:0000256" key="1">
    <source>
        <dbReference type="ARBA" id="ARBA00004141"/>
    </source>
</evidence>
<comment type="subcellular location">
    <subcellularLocation>
        <location evidence="1">Membrane</location>
        <topology evidence="1">Multi-pass membrane protein</topology>
    </subcellularLocation>
</comment>
<evidence type="ECO:0000256" key="5">
    <source>
        <dbReference type="SAM" id="Phobius"/>
    </source>
</evidence>
<evidence type="ECO:0000313" key="9">
    <source>
        <dbReference type="Proteomes" id="UP000194450"/>
    </source>
</evidence>
<dbReference type="InterPro" id="IPR029044">
    <property type="entry name" value="Nucleotide-diphossugar_trans"/>
</dbReference>